<dbReference type="InterPro" id="IPR050502">
    <property type="entry name" value="Euk_RNA-bind_prot"/>
</dbReference>
<dbReference type="EMBL" id="KZ155778">
    <property type="protein sequence ID" value="OUS47532.1"/>
    <property type="molecule type" value="Genomic_DNA"/>
</dbReference>
<dbReference type="AlphaFoldDB" id="A0A1Y5IKC4"/>
<keyword evidence="5 6" id="KW-0694">RNA-binding</keyword>
<dbReference type="Gene3D" id="3.30.70.330">
    <property type="match status" value="2"/>
</dbReference>
<dbReference type="PANTHER" id="PTHR48025">
    <property type="entry name" value="OS02G0815200 PROTEIN"/>
    <property type="match status" value="1"/>
</dbReference>
<comment type="subcellular location">
    <subcellularLocation>
        <location evidence="1">Plastid</location>
        <location evidence="1">Chloroplast</location>
    </subcellularLocation>
</comment>
<keyword evidence="3" id="KW-0934">Plastid</keyword>
<proteinExistence type="predicted"/>
<dbReference type="Pfam" id="PF00076">
    <property type="entry name" value="RRM_1"/>
    <property type="match status" value="2"/>
</dbReference>
<protein>
    <submittedName>
        <fullName evidence="9">Ps16 protein</fullName>
    </submittedName>
</protein>
<feature type="region of interest" description="Disordered" evidence="7">
    <location>
        <begin position="573"/>
        <end position="597"/>
    </location>
</feature>
<dbReference type="InterPro" id="IPR048289">
    <property type="entry name" value="RRM2_NsCP33-like"/>
</dbReference>
<reference evidence="9" key="1">
    <citation type="submission" date="2017-04" db="EMBL/GenBank/DDBJ databases">
        <title>Population genomics of picophytoplankton unveils novel chromosome hypervariability.</title>
        <authorList>
            <consortium name="DOE Joint Genome Institute"/>
            <person name="Blanc-Mathieu R."/>
            <person name="Krasovec M."/>
            <person name="Hebrard M."/>
            <person name="Yau S."/>
            <person name="Desgranges E."/>
            <person name="Martin J."/>
            <person name="Schackwitz W."/>
            <person name="Kuo A."/>
            <person name="Salin G."/>
            <person name="Donnadieu C."/>
            <person name="Desdevises Y."/>
            <person name="Sanchez-Ferandin S."/>
            <person name="Moreau H."/>
            <person name="Rivals E."/>
            <person name="Grigoriev I.V."/>
            <person name="Grimsley N."/>
            <person name="Eyre-Walker A."/>
            <person name="Piganeau G."/>
        </authorList>
    </citation>
    <scope>NUCLEOTIDE SEQUENCE [LARGE SCALE GENOMIC DNA]</scope>
    <source>
        <strain evidence="9">RCC 1115</strain>
    </source>
</reference>
<feature type="compositionally biased region" description="Basic and acidic residues" evidence="7">
    <location>
        <begin position="327"/>
        <end position="338"/>
    </location>
</feature>
<evidence type="ECO:0000256" key="1">
    <source>
        <dbReference type="ARBA" id="ARBA00004229"/>
    </source>
</evidence>
<dbReference type="InterPro" id="IPR000504">
    <property type="entry name" value="RRM_dom"/>
</dbReference>
<organism evidence="9">
    <name type="scientific">Ostreococcus tauri</name>
    <name type="common">Marine green alga</name>
    <dbReference type="NCBI Taxonomy" id="70448"/>
    <lineage>
        <taxon>Eukaryota</taxon>
        <taxon>Viridiplantae</taxon>
        <taxon>Chlorophyta</taxon>
        <taxon>Mamiellophyceae</taxon>
        <taxon>Mamiellales</taxon>
        <taxon>Bathycoccaceae</taxon>
        <taxon>Ostreococcus</taxon>
    </lineage>
</organism>
<dbReference type="PANTHER" id="PTHR48025:SF1">
    <property type="entry name" value="RRM DOMAIN-CONTAINING PROTEIN"/>
    <property type="match status" value="1"/>
</dbReference>
<dbReference type="InterPro" id="IPR035979">
    <property type="entry name" value="RBD_domain_sf"/>
</dbReference>
<evidence type="ECO:0000313" key="9">
    <source>
        <dbReference type="EMBL" id="OUS47532.1"/>
    </source>
</evidence>
<feature type="region of interest" description="Disordered" evidence="7">
    <location>
        <begin position="198"/>
        <end position="217"/>
    </location>
</feature>
<dbReference type="InterPro" id="IPR012677">
    <property type="entry name" value="Nucleotide-bd_a/b_plait_sf"/>
</dbReference>
<feature type="compositionally biased region" description="Polar residues" evidence="7">
    <location>
        <begin position="198"/>
        <end position="209"/>
    </location>
</feature>
<keyword evidence="2" id="KW-0150">Chloroplast</keyword>
<evidence type="ECO:0000256" key="3">
    <source>
        <dbReference type="ARBA" id="ARBA00022640"/>
    </source>
</evidence>
<dbReference type="GO" id="GO:0003729">
    <property type="term" value="F:mRNA binding"/>
    <property type="evidence" value="ECO:0007669"/>
    <property type="project" value="TreeGrafter"/>
</dbReference>
<keyword evidence="4" id="KW-0677">Repeat</keyword>
<dbReference type="SUPFAM" id="SSF54928">
    <property type="entry name" value="RNA-binding domain, RBD"/>
    <property type="match status" value="2"/>
</dbReference>
<accession>A0A1Y5IKC4</accession>
<dbReference type="eggNOG" id="ENOG502S41F">
    <property type="taxonomic scope" value="Eukaryota"/>
</dbReference>
<dbReference type="PROSITE" id="PS50102">
    <property type="entry name" value="RRM"/>
    <property type="match status" value="2"/>
</dbReference>
<name>A0A1Y5IKC4_OSTTA</name>
<feature type="compositionally biased region" description="Polar residues" evidence="7">
    <location>
        <begin position="339"/>
        <end position="356"/>
    </location>
</feature>
<dbReference type="CDD" id="cd21608">
    <property type="entry name" value="RRM2_NsCP33_like"/>
    <property type="match status" value="2"/>
</dbReference>
<feature type="region of interest" description="Disordered" evidence="7">
    <location>
        <begin position="316"/>
        <end position="385"/>
    </location>
</feature>
<evidence type="ECO:0000256" key="2">
    <source>
        <dbReference type="ARBA" id="ARBA00022528"/>
    </source>
</evidence>
<dbReference type="Proteomes" id="UP000195557">
    <property type="component" value="Unassembled WGS sequence"/>
</dbReference>
<dbReference type="SMART" id="SM00360">
    <property type="entry name" value="RRM"/>
    <property type="match status" value="2"/>
</dbReference>
<sequence>MPARAPRASSAMQARSNGVDVEHTFLCVPISTLDAVGGDERAESERGEDDATKHEFHRRVFARIRRAYKLGKKKRSYNQVELSFERLGKNLERARGDAEADNPGVRVFEATETAFKADVPVQFRDSALEYELKLYNGVVARAVVYLVYSEPQRERDANGKKGLSDGRGYTWVPVMRQTCAKGCEGPILSAIQRFGKQGRTQKSAAQQDSAPVAKPQAEDKWKDTRNLFISIDEASNHVCTLGPNKCKTFRLLFGVFERDSQQLLGSGVSGPIRVLANNDVPKGAAAMRVRCGLSESWTGWEQNAMKNEEELREHFKAMCPPPPGKPSLDKARDRRSEDASQQTTRKPLQNNTNTVRQGAAGKRTAMPVPAQSKRAKMSGATKSKRNTVPVPYEALGFGFDPSMQEAMGMPAPESQDQDLPFNFIMGSPLGTPPDEQRAVPAFAGIFGTPEYLGAPEIMNDALNTSDLPNVCTPGAARTAAQDAMAMPPPTTGMGGAFRFTPALLPNITSSGSLPSLLGLDSLGTMTFGKTPADFRKKTESKVFTRSTRKVVATGEPTPTTQFLNSIFASAQAASTRRTTRSNSEAKPALQRDNADVLTDTEAKNASVRAEVEPSTAVAPAHGAEATDVAPQVAPARVARSLQVSPSGVAPVRLFFASPVGRGGEPLEGSDEEDDAIGFASPNARNTVSGANGLQSHNRRNTRNAQKIRLPRMASVPEIVDDAAEKANDRAAKAARLSGHFRPVKVPPPPKHVASDPESIKRKTRNLVHFSNDVNFENAPSTSPSTPSRAAMEPSSLHLLCAPAPLTPRTPMRRASSSLNSISRAIKTKLPLASARTNIHANARAMHGASLIASSALAPRVIGGALNSAKSNVRDVHRAPLRSALMQKGLVRGFSVVAEAGDEDGAGAGGRQDEHRVYVGNLSWGVTDESLAELFSEFDVRDASVMKDRETGRSRGFAFVSMNNEEDVERASAALNGREVDGRELRVSKAQAQAERGERPMRMPRQRRDFDQAEGRRVYFGNLSWGMDQYDLQDLCSEFGSVEDSRLITDRDTGRSRGFGFVTMSNTTEADEVVAQLNGQDVDGRVLRVNIATSN</sequence>
<evidence type="ECO:0000256" key="4">
    <source>
        <dbReference type="ARBA" id="ARBA00022737"/>
    </source>
</evidence>
<gene>
    <name evidence="9" type="ORF">BE221DRAFT_71227</name>
</gene>
<evidence type="ECO:0000259" key="8">
    <source>
        <dbReference type="PROSITE" id="PS50102"/>
    </source>
</evidence>
<feature type="domain" description="RRM" evidence="8">
    <location>
        <begin position="914"/>
        <end position="991"/>
    </location>
</feature>
<evidence type="ECO:0000256" key="7">
    <source>
        <dbReference type="SAM" id="MobiDB-lite"/>
    </source>
</evidence>
<evidence type="ECO:0000256" key="5">
    <source>
        <dbReference type="ARBA" id="ARBA00022884"/>
    </source>
</evidence>
<evidence type="ECO:0000256" key="6">
    <source>
        <dbReference type="PROSITE-ProRule" id="PRU00176"/>
    </source>
</evidence>
<feature type="domain" description="RRM" evidence="8">
    <location>
        <begin position="1015"/>
        <end position="1093"/>
    </location>
</feature>
<dbReference type="GO" id="GO:0009507">
    <property type="term" value="C:chloroplast"/>
    <property type="evidence" value="ECO:0007669"/>
    <property type="project" value="UniProtKB-SubCell"/>
</dbReference>